<dbReference type="Gene3D" id="3.30.1060.10">
    <property type="entry name" value="Peptide methionine sulphoxide reductase MsrA"/>
    <property type="match status" value="1"/>
</dbReference>
<organism evidence="7 8">
    <name type="scientific">Rhodocytophaga rosea</name>
    <dbReference type="NCBI Taxonomy" id="2704465"/>
    <lineage>
        <taxon>Bacteria</taxon>
        <taxon>Pseudomonadati</taxon>
        <taxon>Bacteroidota</taxon>
        <taxon>Cytophagia</taxon>
        <taxon>Cytophagales</taxon>
        <taxon>Rhodocytophagaceae</taxon>
        <taxon>Rhodocytophaga</taxon>
    </lineage>
</organism>
<evidence type="ECO:0000256" key="1">
    <source>
        <dbReference type="ARBA" id="ARBA00023002"/>
    </source>
</evidence>
<name>A0A6C0GRY0_9BACT</name>
<dbReference type="AlphaFoldDB" id="A0A6C0GRY0"/>
<gene>
    <name evidence="4 7" type="primary">msrA</name>
    <name evidence="7" type="ORF">GXP67_28450</name>
</gene>
<keyword evidence="8" id="KW-1185">Reference proteome</keyword>
<sequence length="224" mass="25287">MRTLLSLLLLLVSGAFLFASCRQSPKQERIQLNKQMVTDTTKTLEAATFGAGCFWCVEAVFQQLDGVKTVTSGYTGGQVENPTYKQVCNGNTGHAEVIQITYNPQEITFTELLEAFWSSHDPTTLNRQGADVGTQYRSAVFYHNMEQKELAEKYKKELNASGAFSRPVVTEVSPMTKFYKAEDYHQNYFNENGDAPYCRMVIAPKLEKFKKVFKDKLKKTAAKS</sequence>
<dbReference type="Pfam" id="PF01625">
    <property type="entry name" value="PMSR"/>
    <property type="match status" value="1"/>
</dbReference>
<evidence type="ECO:0000256" key="2">
    <source>
        <dbReference type="ARBA" id="ARBA00047806"/>
    </source>
</evidence>
<dbReference type="EC" id="1.8.4.11" evidence="4"/>
<evidence type="ECO:0000256" key="4">
    <source>
        <dbReference type="HAMAP-Rule" id="MF_01401"/>
    </source>
</evidence>
<dbReference type="InterPro" id="IPR002569">
    <property type="entry name" value="Met_Sox_Rdtase_MsrA_dom"/>
</dbReference>
<dbReference type="NCBIfam" id="TIGR00401">
    <property type="entry name" value="msrA"/>
    <property type="match status" value="1"/>
</dbReference>
<dbReference type="EMBL" id="CP048222">
    <property type="protein sequence ID" value="QHT70302.1"/>
    <property type="molecule type" value="Genomic_DNA"/>
</dbReference>
<dbReference type="PROSITE" id="PS51257">
    <property type="entry name" value="PROKAR_LIPOPROTEIN"/>
    <property type="match status" value="1"/>
</dbReference>
<dbReference type="GO" id="GO:0008113">
    <property type="term" value="F:peptide-methionine (S)-S-oxide reductase activity"/>
    <property type="evidence" value="ECO:0007669"/>
    <property type="project" value="UniProtKB-UniRule"/>
</dbReference>
<comment type="similarity">
    <text evidence="4">Belongs to the MsrA Met sulfoxide reductase family.</text>
</comment>
<feature type="active site" evidence="4">
    <location>
        <position position="53"/>
    </location>
</feature>
<protein>
    <recommendedName>
        <fullName evidence="4">Peptide methionine sulfoxide reductase MsrA</fullName>
        <shortName evidence="4">Protein-methionine-S-oxide reductase</shortName>
        <ecNumber evidence="4">1.8.4.11</ecNumber>
    </recommendedName>
    <alternativeName>
        <fullName evidence="4">Peptide-methionine (S)-S-oxide reductase</fullName>
        <shortName evidence="4">Peptide Met(O) reductase</shortName>
    </alternativeName>
</protein>
<dbReference type="PANTHER" id="PTHR43774">
    <property type="entry name" value="PEPTIDE METHIONINE SULFOXIDE REDUCTASE"/>
    <property type="match status" value="1"/>
</dbReference>
<reference evidence="7 8" key="1">
    <citation type="submission" date="2020-01" db="EMBL/GenBank/DDBJ databases">
        <authorList>
            <person name="Kim M.K."/>
        </authorList>
    </citation>
    <scope>NUCLEOTIDE SEQUENCE [LARGE SCALE GENOMIC DNA]</scope>
    <source>
        <strain evidence="7 8">172606-1</strain>
    </source>
</reference>
<dbReference type="PANTHER" id="PTHR43774:SF1">
    <property type="entry name" value="PEPTIDE METHIONINE SULFOXIDE REDUCTASE MSRA 2"/>
    <property type="match status" value="1"/>
</dbReference>
<evidence type="ECO:0000256" key="3">
    <source>
        <dbReference type="ARBA" id="ARBA00048782"/>
    </source>
</evidence>
<comment type="function">
    <text evidence="4">Has an important function as a repair enzyme for proteins that have been inactivated by oxidation. Catalyzes the reversible oxidation-reduction of methionine sulfoxide in proteins to methionine.</text>
</comment>
<dbReference type="HAMAP" id="MF_01401">
    <property type="entry name" value="MsrA"/>
    <property type="match status" value="1"/>
</dbReference>
<keyword evidence="1 4" id="KW-0560">Oxidoreductase</keyword>
<evidence type="ECO:0000313" key="8">
    <source>
        <dbReference type="Proteomes" id="UP000480178"/>
    </source>
</evidence>
<comment type="catalytic activity">
    <reaction evidence="2 4">
        <text>L-methionyl-[protein] + [thioredoxin]-disulfide + H2O = L-methionyl-(S)-S-oxide-[protein] + [thioredoxin]-dithiol</text>
        <dbReference type="Rhea" id="RHEA:14217"/>
        <dbReference type="Rhea" id="RHEA-COMP:10698"/>
        <dbReference type="Rhea" id="RHEA-COMP:10700"/>
        <dbReference type="Rhea" id="RHEA-COMP:12313"/>
        <dbReference type="Rhea" id="RHEA-COMP:12315"/>
        <dbReference type="ChEBI" id="CHEBI:15377"/>
        <dbReference type="ChEBI" id="CHEBI:16044"/>
        <dbReference type="ChEBI" id="CHEBI:29950"/>
        <dbReference type="ChEBI" id="CHEBI:44120"/>
        <dbReference type="ChEBI" id="CHEBI:50058"/>
        <dbReference type="EC" id="1.8.4.11"/>
    </reaction>
</comment>
<comment type="catalytic activity">
    <reaction evidence="3 4">
        <text>[thioredoxin]-disulfide + L-methionine + H2O = L-methionine (S)-S-oxide + [thioredoxin]-dithiol</text>
        <dbReference type="Rhea" id="RHEA:19993"/>
        <dbReference type="Rhea" id="RHEA-COMP:10698"/>
        <dbReference type="Rhea" id="RHEA-COMP:10700"/>
        <dbReference type="ChEBI" id="CHEBI:15377"/>
        <dbReference type="ChEBI" id="CHEBI:29950"/>
        <dbReference type="ChEBI" id="CHEBI:50058"/>
        <dbReference type="ChEBI" id="CHEBI:57844"/>
        <dbReference type="ChEBI" id="CHEBI:58772"/>
        <dbReference type="EC" id="1.8.4.11"/>
    </reaction>
</comment>
<dbReference type="GO" id="GO:0033744">
    <property type="term" value="F:L-methionine:thioredoxin-disulfide S-oxidoreductase activity"/>
    <property type="evidence" value="ECO:0007669"/>
    <property type="project" value="RHEA"/>
</dbReference>
<dbReference type="KEGG" id="rhoz:GXP67_28450"/>
<dbReference type="RefSeq" id="WP_162446282.1">
    <property type="nucleotide sequence ID" value="NZ_CP048222.1"/>
</dbReference>
<dbReference type="InterPro" id="IPR036509">
    <property type="entry name" value="Met_Sox_Rdtase_MsrA_sf"/>
</dbReference>
<keyword evidence="5" id="KW-0732">Signal</keyword>
<feature type="domain" description="Peptide methionine sulphoxide reductase MsrA" evidence="6">
    <location>
        <begin position="47"/>
        <end position="198"/>
    </location>
</feature>
<dbReference type="Proteomes" id="UP000480178">
    <property type="component" value="Chromosome"/>
</dbReference>
<evidence type="ECO:0000259" key="6">
    <source>
        <dbReference type="Pfam" id="PF01625"/>
    </source>
</evidence>
<evidence type="ECO:0000313" key="7">
    <source>
        <dbReference type="EMBL" id="QHT70302.1"/>
    </source>
</evidence>
<dbReference type="SUPFAM" id="SSF55068">
    <property type="entry name" value="Peptide methionine sulfoxide reductase"/>
    <property type="match status" value="1"/>
</dbReference>
<feature type="chain" id="PRO_5025404718" description="Peptide methionine sulfoxide reductase MsrA" evidence="5">
    <location>
        <begin position="20"/>
        <end position="224"/>
    </location>
</feature>
<proteinExistence type="inferred from homology"/>
<evidence type="ECO:0000256" key="5">
    <source>
        <dbReference type="SAM" id="SignalP"/>
    </source>
</evidence>
<accession>A0A6C0GRY0</accession>
<feature type="signal peptide" evidence="5">
    <location>
        <begin position="1"/>
        <end position="19"/>
    </location>
</feature>